<evidence type="ECO:0000256" key="6">
    <source>
        <dbReference type="ARBA" id="ARBA00022679"/>
    </source>
</evidence>
<organism evidence="19 20">
    <name type="scientific">Bombilactobacillus mellifer</name>
    <dbReference type="NCBI Taxonomy" id="1218492"/>
    <lineage>
        <taxon>Bacteria</taxon>
        <taxon>Bacillati</taxon>
        <taxon>Bacillota</taxon>
        <taxon>Bacilli</taxon>
        <taxon>Lactobacillales</taxon>
        <taxon>Lactobacillaceae</taxon>
        <taxon>Bombilactobacillus</taxon>
    </lineage>
</organism>
<dbReference type="GO" id="GO:0006109">
    <property type="term" value="P:regulation of carbohydrate metabolic process"/>
    <property type="evidence" value="ECO:0007669"/>
    <property type="project" value="UniProtKB-UniRule"/>
</dbReference>
<evidence type="ECO:0000256" key="13">
    <source>
        <dbReference type="ARBA" id="ARBA00023277"/>
    </source>
</evidence>
<dbReference type="RefSeq" id="WP_046316887.1">
    <property type="nucleotide sequence ID" value="NZ_JBHSZT010000010.1"/>
</dbReference>
<dbReference type="InterPro" id="IPR011126">
    <property type="entry name" value="Hpr_kin/Pase_Hpr_N"/>
</dbReference>
<feature type="domain" description="HPr(Ser) kinase/phosphorylase N-terminal" evidence="17">
    <location>
        <begin position="7"/>
        <end position="130"/>
    </location>
</feature>
<comment type="catalytic activity">
    <reaction evidence="1 16">
        <text>[HPr protein]-L-serine + ATP = [HPr protein]-O-phospho-L-serine + ADP + H(+)</text>
        <dbReference type="Rhea" id="RHEA:46600"/>
        <dbReference type="Rhea" id="RHEA-COMP:11602"/>
        <dbReference type="Rhea" id="RHEA-COMP:11603"/>
        <dbReference type="ChEBI" id="CHEBI:15378"/>
        <dbReference type="ChEBI" id="CHEBI:29999"/>
        <dbReference type="ChEBI" id="CHEBI:30616"/>
        <dbReference type="ChEBI" id="CHEBI:83421"/>
        <dbReference type="ChEBI" id="CHEBI:456216"/>
    </reaction>
</comment>
<keyword evidence="11 16" id="KW-0460">Magnesium</keyword>
<evidence type="ECO:0000256" key="5">
    <source>
        <dbReference type="ARBA" id="ARBA00022527"/>
    </source>
</evidence>
<keyword evidence="6 16" id="KW-0808">Transferase</keyword>
<dbReference type="PATRIC" id="fig|1218492.5.peg.1240"/>
<keyword evidence="12 16" id="KW-0511">Multifunctional enzyme</keyword>
<evidence type="ECO:0000256" key="11">
    <source>
        <dbReference type="ARBA" id="ARBA00022842"/>
    </source>
</evidence>
<sequence>MNKTAATVQDIVDHTSVVNYTGSQYMAQRSVSEIEISRPGLELTGYFDFYPAERVQLFGQTETSYARMMTSDNRYHVLQQMCTPKTPAFVFSRGIQPSKEMCRAANEAQIPILGSPLTTTRVSNIITQYLEKVLSPRQSIHGVLVDVYGIGVLIKGDSGIGKSETALELIKNGHRLVADDRVDIYQQNEHTLVGEAPAILKNLMEVRGIGIIDIMTLFGARAVRSSMEIALIINLSTWSENTNYERIGLKNQTETILNVAVPSLEIPVKVGRNISNIIEVAAMDYRCKKLGYNAADRFEHDLTALIKANSKSGKKQ</sequence>
<feature type="active site" evidence="16">
    <location>
        <position position="162"/>
    </location>
</feature>
<evidence type="ECO:0000256" key="16">
    <source>
        <dbReference type="HAMAP-Rule" id="MF_01249"/>
    </source>
</evidence>
<keyword evidence="13 16" id="KW-0119">Carbohydrate metabolism</keyword>
<proteinExistence type="inferred from homology"/>
<evidence type="ECO:0000256" key="12">
    <source>
        <dbReference type="ARBA" id="ARBA00023268"/>
    </source>
</evidence>
<dbReference type="AlphaFoldDB" id="A0A0F4LRF5"/>
<keyword evidence="7 16" id="KW-0479">Metal-binding</keyword>
<dbReference type="EC" id="2.7.4.-" evidence="16"/>
<protein>
    <recommendedName>
        <fullName evidence="4 16">HPr kinase/phosphorylase</fullName>
        <shortName evidence="16">HPrK/P</shortName>
        <ecNumber evidence="16">2.7.11.-</ecNumber>
        <ecNumber evidence="16">2.7.4.-</ecNumber>
    </recommendedName>
    <alternativeName>
        <fullName evidence="14 16">HPr(Ser) kinase/phosphorylase</fullName>
    </alternativeName>
</protein>
<dbReference type="GO" id="GO:0000287">
    <property type="term" value="F:magnesium ion binding"/>
    <property type="evidence" value="ECO:0007669"/>
    <property type="project" value="UniProtKB-UniRule"/>
</dbReference>
<keyword evidence="5 16" id="KW-0723">Serine/threonine-protein kinase</keyword>
<reference evidence="19 20" key="1">
    <citation type="submission" date="2015-01" db="EMBL/GenBank/DDBJ databases">
        <title>Comparative genomics of the lactic acid bacteria isolated from the honey bee gut.</title>
        <authorList>
            <person name="Ellegaard K.M."/>
            <person name="Tamarit D."/>
            <person name="Javelind E."/>
            <person name="Olofsson T."/>
            <person name="Andersson S.G."/>
            <person name="Vasquez A."/>
        </authorList>
    </citation>
    <scope>NUCLEOTIDE SEQUENCE [LARGE SCALE GENOMIC DNA]</scope>
    <source>
        <strain evidence="19 20">Bin4</strain>
    </source>
</reference>
<dbReference type="SUPFAM" id="SSF75138">
    <property type="entry name" value="HprK N-terminal domain-like"/>
    <property type="match status" value="1"/>
</dbReference>
<keyword evidence="10 16" id="KW-0067">ATP-binding</keyword>
<feature type="binding site" evidence="16">
    <location>
        <position position="205"/>
    </location>
    <ligand>
        <name>Mg(2+)</name>
        <dbReference type="ChEBI" id="CHEBI:18420"/>
    </ligand>
</feature>
<dbReference type="PANTHER" id="PTHR30305:SF1">
    <property type="entry name" value="HPR KINASE_PHOSPHORYLASE"/>
    <property type="match status" value="1"/>
</dbReference>
<keyword evidence="9 16" id="KW-0418">Kinase</keyword>
<feature type="region of interest" description="Important for the catalytic mechanism of dephosphorylation" evidence="16">
    <location>
        <begin position="267"/>
        <end position="272"/>
    </location>
</feature>
<dbReference type="Gene3D" id="3.40.1390.20">
    <property type="entry name" value="HprK N-terminal domain-like"/>
    <property type="match status" value="1"/>
</dbReference>
<evidence type="ECO:0000256" key="4">
    <source>
        <dbReference type="ARBA" id="ARBA00018922"/>
    </source>
</evidence>
<feature type="active site" evidence="16">
    <location>
        <position position="246"/>
    </location>
</feature>
<dbReference type="STRING" id="1218492.JG30_10960"/>
<comment type="similarity">
    <text evidence="3 16">Belongs to the HPrK/P family.</text>
</comment>
<accession>A0A0F4LRF5</accession>
<dbReference type="EMBL" id="JXJQ01000009">
    <property type="protein sequence ID" value="KJY60908.1"/>
    <property type="molecule type" value="Genomic_DNA"/>
</dbReference>
<evidence type="ECO:0000313" key="20">
    <source>
        <dbReference type="Proteomes" id="UP000033558"/>
    </source>
</evidence>
<comment type="cofactor">
    <cofactor evidence="2 16">
        <name>Mg(2+)</name>
        <dbReference type="ChEBI" id="CHEBI:18420"/>
    </cofactor>
</comment>
<dbReference type="InterPro" id="IPR028979">
    <property type="entry name" value="Ser_kin/Pase_Hpr-like_N_sf"/>
</dbReference>
<evidence type="ECO:0000256" key="2">
    <source>
        <dbReference type="ARBA" id="ARBA00001946"/>
    </source>
</evidence>
<dbReference type="FunFam" id="3.40.50.300:FF:000174">
    <property type="entry name" value="HPr kinase/phosphorylase"/>
    <property type="match status" value="1"/>
</dbReference>
<name>A0A0F4LRF5_9LACO</name>
<comment type="domain">
    <text evidence="16">The Walker A ATP-binding motif also binds Pi and PPi.</text>
</comment>
<dbReference type="Proteomes" id="UP000033558">
    <property type="component" value="Unassembled WGS sequence"/>
</dbReference>
<dbReference type="InterPro" id="IPR027417">
    <property type="entry name" value="P-loop_NTPase"/>
</dbReference>
<comment type="catalytic activity">
    <reaction evidence="15 16">
        <text>[HPr protein]-O-phospho-L-serine + phosphate + H(+) = [HPr protein]-L-serine + diphosphate</text>
        <dbReference type="Rhea" id="RHEA:46604"/>
        <dbReference type="Rhea" id="RHEA-COMP:11602"/>
        <dbReference type="Rhea" id="RHEA-COMP:11603"/>
        <dbReference type="ChEBI" id="CHEBI:15378"/>
        <dbReference type="ChEBI" id="CHEBI:29999"/>
        <dbReference type="ChEBI" id="CHEBI:33019"/>
        <dbReference type="ChEBI" id="CHEBI:43474"/>
        <dbReference type="ChEBI" id="CHEBI:83421"/>
    </reaction>
</comment>
<comment type="function">
    <text evidence="16">Catalyzes the ATP- as well as the pyrophosphate-dependent phosphorylation of a specific serine residue in HPr, a phosphocarrier protein of the phosphoenolpyruvate-dependent sugar phosphotransferase system (PTS). HprK/P also catalyzes the pyrophosphate-producing, inorganic phosphate-dependent dephosphorylation (phosphorolysis) of seryl-phosphorylated HPr (P-Ser-HPr). The two antagonistic activities of HprK/P are regulated by several intracellular metabolites, which change their concentration in response to the absence or presence of rapidly metabolisable carbon sources (glucose, fructose, etc.) in the growth medium. Therefore, by controlling the phosphorylation state of HPr, HPrK/P is a sensor enzyme that plays a major role in the regulation of carbon metabolism and sugar transport: it mediates carbon catabolite repression (CCR), and regulates PTS-catalyzed carbohydrate uptake and inducer exclusion.</text>
</comment>
<dbReference type="PANTHER" id="PTHR30305">
    <property type="entry name" value="PROTEIN YJDM-RELATED"/>
    <property type="match status" value="1"/>
</dbReference>
<evidence type="ECO:0000256" key="10">
    <source>
        <dbReference type="ARBA" id="ARBA00022840"/>
    </source>
</evidence>
<comment type="subunit">
    <text evidence="16">Homohexamer.</text>
</comment>
<evidence type="ECO:0000256" key="1">
    <source>
        <dbReference type="ARBA" id="ARBA00001120"/>
    </source>
</evidence>
<dbReference type="OrthoDB" id="9778803at2"/>
<evidence type="ECO:0000256" key="14">
    <source>
        <dbReference type="ARBA" id="ARBA00033012"/>
    </source>
</evidence>
<feature type="binding site" evidence="16">
    <location>
        <position position="163"/>
    </location>
    <ligand>
        <name>Mg(2+)</name>
        <dbReference type="ChEBI" id="CHEBI:18420"/>
    </ligand>
</feature>
<dbReference type="HOGENOM" id="CLU_052030_0_1_9"/>
<dbReference type="GO" id="GO:0005524">
    <property type="term" value="F:ATP binding"/>
    <property type="evidence" value="ECO:0007669"/>
    <property type="project" value="UniProtKB-UniRule"/>
</dbReference>
<evidence type="ECO:0000313" key="19">
    <source>
        <dbReference type="EMBL" id="KJY60908.1"/>
    </source>
</evidence>
<evidence type="ECO:0000256" key="3">
    <source>
        <dbReference type="ARBA" id="ARBA00006883"/>
    </source>
</evidence>
<dbReference type="HAMAP" id="MF_01249">
    <property type="entry name" value="HPr_kinase"/>
    <property type="match status" value="1"/>
</dbReference>
<evidence type="ECO:0000256" key="15">
    <source>
        <dbReference type="ARBA" id="ARBA00047657"/>
    </source>
</evidence>
<dbReference type="NCBIfam" id="TIGR00679">
    <property type="entry name" value="hpr-ser"/>
    <property type="match status" value="1"/>
</dbReference>
<evidence type="ECO:0000256" key="9">
    <source>
        <dbReference type="ARBA" id="ARBA00022777"/>
    </source>
</evidence>
<dbReference type="EC" id="2.7.11.-" evidence="16"/>
<feature type="active site" evidence="16">
    <location>
        <position position="141"/>
    </location>
</feature>
<comment type="caution">
    <text evidence="19">The sequence shown here is derived from an EMBL/GenBank/DDBJ whole genome shotgun (WGS) entry which is preliminary data.</text>
</comment>
<dbReference type="InterPro" id="IPR011104">
    <property type="entry name" value="Hpr_kin/Pase_C"/>
</dbReference>
<evidence type="ECO:0000259" key="18">
    <source>
        <dbReference type="Pfam" id="PF07475"/>
    </source>
</evidence>
<dbReference type="Pfam" id="PF02603">
    <property type="entry name" value="Hpr_kinase_N"/>
    <property type="match status" value="1"/>
</dbReference>
<feature type="binding site" evidence="16">
    <location>
        <begin position="156"/>
        <end position="163"/>
    </location>
    <ligand>
        <name>ATP</name>
        <dbReference type="ChEBI" id="CHEBI:30616"/>
    </ligand>
</feature>
<feature type="domain" description="HPr kinase/phosphorylase C-terminal" evidence="18">
    <location>
        <begin position="134"/>
        <end position="300"/>
    </location>
</feature>
<dbReference type="Pfam" id="PF07475">
    <property type="entry name" value="Hpr_kinase_C"/>
    <property type="match status" value="1"/>
</dbReference>
<dbReference type="InterPro" id="IPR003755">
    <property type="entry name" value="HPr(Ser)_kin/Pase"/>
</dbReference>
<evidence type="ECO:0000256" key="8">
    <source>
        <dbReference type="ARBA" id="ARBA00022741"/>
    </source>
</evidence>
<feature type="active site" description="Proton acceptor; for phosphorylation activity. Proton donor; for dephosphorylation activity" evidence="16">
    <location>
        <position position="180"/>
    </location>
</feature>
<dbReference type="CDD" id="cd01918">
    <property type="entry name" value="HprK_C"/>
    <property type="match status" value="1"/>
</dbReference>
<evidence type="ECO:0000259" key="17">
    <source>
        <dbReference type="Pfam" id="PF02603"/>
    </source>
</evidence>
<dbReference type="GO" id="GO:0004712">
    <property type="term" value="F:protein serine/threonine/tyrosine kinase activity"/>
    <property type="evidence" value="ECO:0007669"/>
    <property type="project" value="UniProtKB-UniRule"/>
</dbReference>
<dbReference type="Gene3D" id="3.40.50.300">
    <property type="entry name" value="P-loop containing nucleotide triphosphate hydrolases"/>
    <property type="match status" value="1"/>
</dbReference>
<dbReference type="GO" id="GO:0000155">
    <property type="term" value="F:phosphorelay sensor kinase activity"/>
    <property type="evidence" value="ECO:0007669"/>
    <property type="project" value="InterPro"/>
</dbReference>
<keyword evidence="20" id="KW-1185">Reference proteome</keyword>
<keyword evidence="8 16" id="KW-0547">Nucleotide-binding</keyword>
<dbReference type="SUPFAM" id="SSF53795">
    <property type="entry name" value="PEP carboxykinase-like"/>
    <property type="match status" value="1"/>
</dbReference>
<feature type="region of interest" description="Important for the catalytic mechanism of both phosphorylation and dephosphorylation" evidence="16">
    <location>
        <begin position="204"/>
        <end position="213"/>
    </location>
</feature>
<comment type="miscellaneous">
    <text evidence="16">Both phosphorylation and phosphorolysis are carried out by the same active site and suggest a common mechanism for both reactions.</text>
</comment>
<evidence type="ECO:0000256" key="7">
    <source>
        <dbReference type="ARBA" id="ARBA00022723"/>
    </source>
</evidence>
<dbReference type="GO" id="GO:0004674">
    <property type="term" value="F:protein serine/threonine kinase activity"/>
    <property type="evidence" value="ECO:0007669"/>
    <property type="project" value="UniProtKB-KW"/>
</dbReference>
<gene>
    <name evidence="16 19" type="primary">hprK</name>
    <name evidence="19" type="ORF">JG30_10960</name>
</gene>